<name>A0A9Q3DTK3_9BASI</name>
<evidence type="ECO:0000313" key="2">
    <source>
        <dbReference type="EMBL" id="MBW0509089.1"/>
    </source>
</evidence>
<evidence type="ECO:0000256" key="1">
    <source>
        <dbReference type="SAM" id="MobiDB-lite"/>
    </source>
</evidence>
<keyword evidence="3" id="KW-1185">Reference proteome</keyword>
<evidence type="ECO:0000313" key="3">
    <source>
        <dbReference type="Proteomes" id="UP000765509"/>
    </source>
</evidence>
<organism evidence="2 3">
    <name type="scientific">Austropuccinia psidii MF-1</name>
    <dbReference type="NCBI Taxonomy" id="1389203"/>
    <lineage>
        <taxon>Eukaryota</taxon>
        <taxon>Fungi</taxon>
        <taxon>Dikarya</taxon>
        <taxon>Basidiomycota</taxon>
        <taxon>Pucciniomycotina</taxon>
        <taxon>Pucciniomycetes</taxon>
        <taxon>Pucciniales</taxon>
        <taxon>Sphaerophragmiaceae</taxon>
        <taxon>Austropuccinia</taxon>
    </lineage>
</organism>
<proteinExistence type="predicted"/>
<gene>
    <name evidence="2" type="ORF">O181_048804</name>
</gene>
<dbReference type="AlphaFoldDB" id="A0A9Q3DTK3"/>
<accession>A0A9Q3DTK3</accession>
<comment type="caution">
    <text evidence="2">The sequence shown here is derived from an EMBL/GenBank/DDBJ whole genome shotgun (WGS) entry which is preliminary data.</text>
</comment>
<dbReference type="Proteomes" id="UP000765509">
    <property type="component" value="Unassembled WGS sequence"/>
</dbReference>
<reference evidence="2" key="1">
    <citation type="submission" date="2021-03" db="EMBL/GenBank/DDBJ databases">
        <title>Draft genome sequence of rust myrtle Austropuccinia psidii MF-1, a brazilian biotype.</title>
        <authorList>
            <person name="Quecine M.C."/>
            <person name="Pachon D.M.R."/>
            <person name="Bonatelli M.L."/>
            <person name="Correr F.H."/>
            <person name="Franceschini L.M."/>
            <person name="Leite T.F."/>
            <person name="Margarido G.R.A."/>
            <person name="Almeida C.A."/>
            <person name="Ferrarezi J.A."/>
            <person name="Labate C.A."/>
        </authorList>
    </citation>
    <scope>NUCLEOTIDE SEQUENCE</scope>
    <source>
        <strain evidence="2">MF-1</strain>
    </source>
</reference>
<sequence length="94" mass="10777">MNIKDPPITRFQKAPKGLPSSFYDPKCFNLKLPSQRKNLENIGNVAFLKDPTDSHAFKDIDEKLGNKSFTKSNWDSVTRKYNLDFPIQPESDSD</sequence>
<protein>
    <submittedName>
        <fullName evidence="2">Uncharacterized protein</fullName>
    </submittedName>
</protein>
<dbReference type="EMBL" id="AVOT02020731">
    <property type="protein sequence ID" value="MBW0509089.1"/>
    <property type="molecule type" value="Genomic_DNA"/>
</dbReference>
<feature type="region of interest" description="Disordered" evidence="1">
    <location>
        <begin position="1"/>
        <end position="20"/>
    </location>
</feature>